<reference evidence="1" key="1">
    <citation type="submission" date="2019-08" db="EMBL/GenBank/DDBJ databases">
        <authorList>
            <person name="Kucharzyk K."/>
            <person name="Murdoch R.W."/>
            <person name="Higgins S."/>
            <person name="Loffler F."/>
        </authorList>
    </citation>
    <scope>NUCLEOTIDE SEQUENCE</scope>
</reference>
<proteinExistence type="predicted"/>
<name>A0A645DJ61_9ZZZZ</name>
<organism evidence="1">
    <name type="scientific">bioreactor metagenome</name>
    <dbReference type="NCBI Taxonomy" id="1076179"/>
    <lineage>
        <taxon>unclassified sequences</taxon>
        <taxon>metagenomes</taxon>
        <taxon>ecological metagenomes</taxon>
    </lineage>
</organism>
<sequence>MLIVSGADDDIRFIRALGRFHPYSLAVLGKDAFYLGIGNQLYPKLSAQLCKPFGSPCHPFLREEHPQLEIHMAHDGVDCRRLGGIGTKKHHGVLEDLLGPSVADIPADKMIKLVQHPEAQTFGHQPSVEELTNMLVVTIEEILHRHLILVGGLLHVLLQCRSTALLEGFEQLHVLLKTRGKLCRLPFTVEDFVVGIERAEVKVGRTFLAKQAEVALKHLRHEIPRGSHVEGKPILVPIACPSAKLIILFDQRDTPPIAGKESRCTEAAKASPDDKCCFSHTRSVGGLPGKIKKEMSPLL</sequence>
<accession>A0A645DJ61</accession>
<comment type="caution">
    <text evidence="1">The sequence shown here is derived from an EMBL/GenBank/DDBJ whole genome shotgun (WGS) entry which is preliminary data.</text>
</comment>
<dbReference type="EMBL" id="VSSQ01036206">
    <property type="protein sequence ID" value="MPM88622.1"/>
    <property type="molecule type" value="Genomic_DNA"/>
</dbReference>
<gene>
    <name evidence="1" type="ORF">SDC9_135726</name>
</gene>
<protein>
    <submittedName>
        <fullName evidence="1">Uncharacterized protein</fullName>
    </submittedName>
</protein>
<dbReference type="AlphaFoldDB" id="A0A645DJ61"/>
<evidence type="ECO:0000313" key="1">
    <source>
        <dbReference type="EMBL" id="MPM88622.1"/>
    </source>
</evidence>